<evidence type="ECO:0000256" key="18">
    <source>
        <dbReference type="ARBA" id="ARBA00022989"/>
    </source>
</evidence>
<dbReference type="GO" id="GO:0006508">
    <property type="term" value="P:proteolysis"/>
    <property type="evidence" value="ECO:0007669"/>
    <property type="project" value="UniProtKB-KW"/>
</dbReference>
<dbReference type="EMBL" id="BSFE01000015">
    <property type="protein sequence ID" value="GLK53867.1"/>
    <property type="molecule type" value="Genomic_DNA"/>
</dbReference>
<evidence type="ECO:0000256" key="3">
    <source>
        <dbReference type="ARBA" id="ARBA00007090"/>
    </source>
</evidence>
<evidence type="ECO:0000256" key="2">
    <source>
        <dbReference type="ARBA" id="ARBA00004752"/>
    </source>
</evidence>
<dbReference type="Pfam" id="PF00905">
    <property type="entry name" value="Transpeptidase"/>
    <property type="match status" value="1"/>
</dbReference>
<evidence type="ECO:0000256" key="20">
    <source>
        <dbReference type="ARBA" id="ARBA00023251"/>
    </source>
</evidence>
<evidence type="ECO:0000256" key="24">
    <source>
        <dbReference type="ARBA" id="ARBA00044770"/>
    </source>
</evidence>
<dbReference type="InterPro" id="IPR001460">
    <property type="entry name" value="PCN-bd_Tpept"/>
</dbReference>
<dbReference type="GO" id="GO:0046677">
    <property type="term" value="P:response to antibiotic"/>
    <property type="evidence" value="ECO:0007669"/>
    <property type="project" value="UniProtKB-KW"/>
</dbReference>
<dbReference type="Proteomes" id="UP001143486">
    <property type="component" value="Unassembled WGS sequence"/>
</dbReference>
<evidence type="ECO:0000313" key="33">
    <source>
        <dbReference type="Proteomes" id="UP001143486"/>
    </source>
</evidence>
<evidence type="ECO:0000256" key="1">
    <source>
        <dbReference type="ARBA" id="ARBA00004249"/>
    </source>
</evidence>
<reference evidence="32" key="2">
    <citation type="submission" date="2023-01" db="EMBL/GenBank/DDBJ databases">
        <authorList>
            <person name="Sun Q."/>
            <person name="Evtushenko L."/>
        </authorList>
    </citation>
    <scope>NUCLEOTIDE SEQUENCE</scope>
    <source>
        <strain evidence="32">VKM B-1513</strain>
    </source>
</reference>
<evidence type="ECO:0000256" key="11">
    <source>
        <dbReference type="ARBA" id="ARBA00022676"/>
    </source>
</evidence>
<evidence type="ECO:0000256" key="4">
    <source>
        <dbReference type="ARBA" id="ARBA00007739"/>
    </source>
</evidence>
<dbReference type="PANTHER" id="PTHR32282:SF27">
    <property type="entry name" value="PENICILLIN-BINDING PROTEIN 1A"/>
    <property type="match status" value="1"/>
</dbReference>
<comment type="subcellular location">
    <subcellularLocation>
        <location evidence="1">Cell inner membrane</location>
        <topology evidence="1">Single-pass type II membrane protein</topology>
    </subcellularLocation>
</comment>
<comment type="pathway">
    <text evidence="26">Glycan biosynthesis.</text>
</comment>
<keyword evidence="20" id="KW-0046">Antibiotic resistance</keyword>
<keyword evidence="15" id="KW-0133">Cell shape</keyword>
<name>A0A9W6IP03_9PROT</name>
<dbReference type="Gene3D" id="3.40.710.10">
    <property type="entry name" value="DD-peptidase/beta-lactamase superfamily"/>
    <property type="match status" value="2"/>
</dbReference>
<dbReference type="GO" id="GO:0008360">
    <property type="term" value="P:regulation of cell shape"/>
    <property type="evidence" value="ECO:0007669"/>
    <property type="project" value="UniProtKB-KW"/>
</dbReference>
<dbReference type="InterPro" id="IPR023346">
    <property type="entry name" value="Lysozyme-like_dom_sf"/>
</dbReference>
<evidence type="ECO:0000256" key="27">
    <source>
        <dbReference type="SAM" id="MobiDB-lite"/>
    </source>
</evidence>
<evidence type="ECO:0000256" key="10">
    <source>
        <dbReference type="ARBA" id="ARBA00022670"/>
    </source>
</evidence>
<sequence>MKIFTLRNLMRTALWGGIAAVVLGVIAFVAAAVYVVRVTDDLPNHEQLAEYQPPIMSRVHAGDGLLIAEYAREHRVFVPIDNIPQNVVHAFISAEDKNFYEHGGLDLRGIIRAAISNIGNVLNGRRLEGASTITQQVAKNFLLSSEQRIERKVREMILSRRIERAFTKDQIIELYLNEIYLGNRAYGVAAAALNYFGKSLDELELHEIAYLAALPKGPSNYHPERNREAAIARRNWVIERMAENGYVSEEAAREAQAQPLETVDRLSGATYTAAEYFVENVRREVFSMYGEDELYDGGLSIRTTLDTSMQLAARRALRDGLEAYDRRHGYRGPLATIETGDGWVERLSEVEIPGDLDEGWMPATVLETTADTARIGFLNGEEGEIPMSALEWARETLPDGLLGAAVNRPSDVLGEGDVVLVASIADQEGYSEGQYGLRQVPMINGGILAMDPHTGRVLAMVGGYSFQHSQFNRATQARRQPGSSFKPFVYAAALDNGYTPASLILDAPFIATGGPDERFYMPSNYSERYYGMSTLRLGLELSRNVMTVRLAQEMGMEPIAEYGERFGIYDDLEPVLAMALGAGETTLYRLVSAYATLVNGGRRVEPTIIDRVQDRTGSTIFAHEVLPCDTCDVSEWSPELHEPQFPETREEVVDPVTAYQVVHMLEGAVERGTGTALRPLGRPLGGKTGTTNDFRDAWFVGFGPDLVVGVYVGFDTPYQLGNSEAGGRVAAPIARDFLEVALENYPVAPFRVPEGVRLVPIDRTNGTPGALGQSGVILEAFRPGTEPSRTSEDEESGLSFARDSVSDDPLALLLSQQTQQEEEEDPEDDELGGLY</sequence>
<feature type="domain" description="Penicillin-binding protein transpeptidase" evidence="29">
    <location>
        <begin position="445"/>
        <end position="739"/>
    </location>
</feature>
<evidence type="ECO:0000256" key="5">
    <source>
        <dbReference type="ARBA" id="ARBA00012448"/>
    </source>
</evidence>
<evidence type="ECO:0000256" key="16">
    <source>
        <dbReference type="ARBA" id="ARBA00022968"/>
    </source>
</evidence>
<evidence type="ECO:0000256" key="14">
    <source>
        <dbReference type="ARBA" id="ARBA00022801"/>
    </source>
</evidence>
<evidence type="ECO:0000256" key="15">
    <source>
        <dbReference type="ARBA" id="ARBA00022960"/>
    </source>
</evidence>
<keyword evidence="19 28" id="KW-0472">Membrane</keyword>
<dbReference type="EC" id="2.4.99.28" evidence="24"/>
<dbReference type="GO" id="GO:0009252">
    <property type="term" value="P:peptidoglycan biosynthetic process"/>
    <property type="evidence" value="ECO:0007669"/>
    <property type="project" value="UniProtKB-KW"/>
</dbReference>
<comment type="catalytic activity">
    <reaction evidence="23">
        <text>Preferential cleavage: (Ac)2-L-Lys-D-Ala-|-D-Ala. Also transpeptidation of peptidyl-alanyl moieties that are N-acyl substituents of D-alanine.</text>
        <dbReference type="EC" id="3.4.16.4"/>
    </reaction>
</comment>
<dbReference type="NCBIfam" id="TIGR02074">
    <property type="entry name" value="PBP_1a_fam"/>
    <property type="match status" value="1"/>
</dbReference>
<dbReference type="GO" id="GO:0009002">
    <property type="term" value="F:serine-type D-Ala-D-Ala carboxypeptidase activity"/>
    <property type="evidence" value="ECO:0007669"/>
    <property type="project" value="UniProtKB-EC"/>
</dbReference>
<feature type="transmembrane region" description="Helical" evidence="28">
    <location>
        <begin position="12"/>
        <end position="36"/>
    </location>
</feature>
<keyword evidence="12" id="KW-0808">Transferase</keyword>
<evidence type="ECO:0000256" key="22">
    <source>
        <dbReference type="ARBA" id="ARBA00023316"/>
    </source>
</evidence>
<comment type="pathway">
    <text evidence="2">Cell wall biogenesis; peptidoglycan biosynthesis.</text>
</comment>
<dbReference type="InterPro" id="IPR031376">
    <property type="entry name" value="PCB_OB"/>
</dbReference>
<protein>
    <recommendedName>
        <fullName evidence="6">Penicillin-binding protein 1A</fullName>
        <ecNumber evidence="24">2.4.99.28</ecNumber>
        <ecNumber evidence="5">3.4.16.4</ecNumber>
    </recommendedName>
</protein>
<dbReference type="FunFam" id="1.10.3810.10:FF:000003">
    <property type="entry name" value="Penicillin-binding protein 1a"/>
    <property type="match status" value="1"/>
</dbReference>
<evidence type="ECO:0000256" key="28">
    <source>
        <dbReference type="SAM" id="Phobius"/>
    </source>
</evidence>
<keyword evidence="10" id="KW-0645">Protease</keyword>
<evidence type="ECO:0000256" key="6">
    <source>
        <dbReference type="ARBA" id="ARBA00018638"/>
    </source>
</evidence>
<feature type="domain" description="Penicillin-binding protein OB-like" evidence="31">
    <location>
        <begin position="330"/>
        <end position="442"/>
    </location>
</feature>
<evidence type="ECO:0000313" key="32">
    <source>
        <dbReference type="EMBL" id="GLK53867.1"/>
    </source>
</evidence>
<dbReference type="EC" id="3.4.16.4" evidence="5"/>
<comment type="similarity">
    <text evidence="3">In the C-terminal section; belongs to the transpeptidase family.</text>
</comment>
<dbReference type="GO" id="GO:0071555">
    <property type="term" value="P:cell wall organization"/>
    <property type="evidence" value="ECO:0007669"/>
    <property type="project" value="UniProtKB-KW"/>
</dbReference>
<evidence type="ECO:0000256" key="8">
    <source>
        <dbReference type="ARBA" id="ARBA00022519"/>
    </source>
</evidence>
<dbReference type="Pfam" id="PF00912">
    <property type="entry name" value="Transgly"/>
    <property type="match status" value="1"/>
</dbReference>
<dbReference type="GO" id="GO:0005886">
    <property type="term" value="C:plasma membrane"/>
    <property type="evidence" value="ECO:0007669"/>
    <property type="project" value="UniProtKB-SubCell"/>
</dbReference>
<dbReference type="InterPro" id="IPR050396">
    <property type="entry name" value="Glycosyltr_51/Transpeptidase"/>
</dbReference>
<keyword evidence="9" id="KW-0121">Carboxypeptidase</keyword>
<dbReference type="SUPFAM" id="SSF56601">
    <property type="entry name" value="beta-lactamase/transpeptidase-like"/>
    <property type="match status" value="1"/>
</dbReference>
<organism evidence="32 33">
    <name type="scientific">Maricaulis virginensis</name>
    <dbReference type="NCBI Taxonomy" id="144022"/>
    <lineage>
        <taxon>Bacteria</taxon>
        <taxon>Pseudomonadati</taxon>
        <taxon>Pseudomonadota</taxon>
        <taxon>Alphaproteobacteria</taxon>
        <taxon>Maricaulales</taxon>
        <taxon>Maricaulaceae</taxon>
        <taxon>Maricaulis</taxon>
    </lineage>
</organism>
<evidence type="ECO:0000256" key="17">
    <source>
        <dbReference type="ARBA" id="ARBA00022984"/>
    </source>
</evidence>
<evidence type="ECO:0000256" key="21">
    <source>
        <dbReference type="ARBA" id="ARBA00023268"/>
    </source>
</evidence>
<evidence type="ECO:0000259" key="30">
    <source>
        <dbReference type="Pfam" id="PF00912"/>
    </source>
</evidence>
<dbReference type="Gene3D" id="1.10.3810.10">
    <property type="entry name" value="Biosynthetic peptidoglycan transglycosylase-like"/>
    <property type="match status" value="1"/>
</dbReference>
<dbReference type="InterPro" id="IPR012338">
    <property type="entry name" value="Beta-lactam/transpept-like"/>
</dbReference>
<evidence type="ECO:0000256" key="25">
    <source>
        <dbReference type="ARBA" id="ARBA00049902"/>
    </source>
</evidence>
<dbReference type="Pfam" id="PF17092">
    <property type="entry name" value="PCB_OB"/>
    <property type="match status" value="1"/>
</dbReference>
<feature type="domain" description="Glycosyl transferase family 51" evidence="30">
    <location>
        <begin position="66"/>
        <end position="241"/>
    </location>
</feature>
<keyword evidence="7" id="KW-1003">Cell membrane</keyword>
<evidence type="ECO:0000256" key="23">
    <source>
        <dbReference type="ARBA" id="ARBA00034000"/>
    </source>
</evidence>
<evidence type="ECO:0000256" key="9">
    <source>
        <dbReference type="ARBA" id="ARBA00022645"/>
    </source>
</evidence>
<keyword evidence="14" id="KW-0378">Hydrolase</keyword>
<keyword evidence="16" id="KW-0735">Signal-anchor</keyword>
<gene>
    <name evidence="32" type="ORF">GCM10017621_33750</name>
</gene>
<dbReference type="RefSeq" id="WP_271188205.1">
    <property type="nucleotide sequence ID" value="NZ_BSFE01000015.1"/>
</dbReference>
<keyword evidence="18 28" id="KW-1133">Transmembrane helix</keyword>
<keyword evidence="8" id="KW-0997">Cell inner membrane</keyword>
<keyword evidence="11" id="KW-0328">Glycosyltransferase</keyword>
<comment type="similarity">
    <text evidence="4">In the N-terminal section; belongs to the glycosyltransferase 51 family.</text>
</comment>
<feature type="compositionally biased region" description="Acidic residues" evidence="27">
    <location>
        <begin position="820"/>
        <end position="835"/>
    </location>
</feature>
<dbReference type="PANTHER" id="PTHR32282">
    <property type="entry name" value="BINDING PROTEIN TRANSPEPTIDASE, PUTATIVE-RELATED"/>
    <property type="match status" value="1"/>
</dbReference>
<evidence type="ECO:0000256" key="12">
    <source>
        <dbReference type="ARBA" id="ARBA00022679"/>
    </source>
</evidence>
<proteinExistence type="inferred from homology"/>
<dbReference type="GO" id="GO:0008658">
    <property type="term" value="F:penicillin binding"/>
    <property type="evidence" value="ECO:0007669"/>
    <property type="project" value="InterPro"/>
</dbReference>
<dbReference type="AlphaFoldDB" id="A0A9W6IP03"/>
<dbReference type="InterPro" id="IPR036950">
    <property type="entry name" value="PBP_transglycosylase"/>
</dbReference>
<keyword evidence="22" id="KW-0961">Cell wall biogenesis/degradation</keyword>
<evidence type="ECO:0000256" key="7">
    <source>
        <dbReference type="ARBA" id="ARBA00022475"/>
    </source>
</evidence>
<evidence type="ECO:0000256" key="19">
    <source>
        <dbReference type="ARBA" id="ARBA00023136"/>
    </source>
</evidence>
<keyword evidence="13 28" id="KW-0812">Transmembrane</keyword>
<reference evidence="32" key="1">
    <citation type="journal article" date="2014" name="Int. J. Syst. Evol. Microbiol.">
        <title>Complete genome sequence of Corynebacterium casei LMG S-19264T (=DSM 44701T), isolated from a smear-ripened cheese.</title>
        <authorList>
            <consortium name="US DOE Joint Genome Institute (JGI-PGF)"/>
            <person name="Walter F."/>
            <person name="Albersmeier A."/>
            <person name="Kalinowski J."/>
            <person name="Ruckert C."/>
        </authorList>
    </citation>
    <scope>NUCLEOTIDE SEQUENCE</scope>
    <source>
        <strain evidence="32">VKM B-1513</strain>
    </source>
</reference>
<dbReference type="InterPro" id="IPR001264">
    <property type="entry name" value="Glyco_trans_51"/>
</dbReference>
<accession>A0A9W6IP03</accession>
<comment type="caution">
    <text evidence="32">The sequence shown here is derived from an EMBL/GenBank/DDBJ whole genome shotgun (WGS) entry which is preliminary data.</text>
</comment>
<comment type="catalytic activity">
    <reaction evidence="25">
        <text>[GlcNAc-(1-&gt;4)-Mur2Ac(oyl-L-Ala-gamma-D-Glu-L-Lys-D-Ala-D-Ala)](n)-di-trans,octa-cis-undecaprenyl diphosphate + beta-D-GlcNAc-(1-&gt;4)-Mur2Ac(oyl-L-Ala-gamma-D-Glu-L-Lys-D-Ala-D-Ala)-di-trans,octa-cis-undecaprenyl diphosphate = [GlcNAc-(1-&gt;4)-Mur2Ac(oyl-L-Ala-gamma-D-Glu-L-Lys-D-Ala-D-Ala)](n+1)-di-trans,octa-cis-undecaprenyl diphosphate + di-trans,octa-cis-undecaprenyl diphosphate + H(+)</text>
        <dbReference type="Rhea" id="RHEA:23708"/>
        <dbReference type="Rhea" id="RHEA-COMP:9602"/>
        <dbReference type="Rhea" id="RHEA-COMP:9603"/>
        <dbReference type="ChEBI" id="CHEBI:15378"/>
        <dbReference type="ChEBI" id="CHEBI:58405"/>
        <dbReference type="ChEBI" id="CHEBI:60033"/>
        <dbReference type="ChEBI" id="CHEBI:78435"/>
        <dbReference type="EC" id="2.4.99.28"/>
    </reaction>
</comment>
<evidence type="ECO:0000259" key="31">
    <source>
        <dbReference type="Pfam" id="PF17092"/>
    </source>
</evidence>
<evidence type="ECO:0000256" key="13">
    <source>
        <dbReference type="ARBA" id="ARBA00022692"/>
    </source>
</evidence>
<keyword evidence="33" id="KW-1185">Reference proteome</keyword>
<dbReference type="GO" id="GO:0030288">
    <property type="term" value="C:outer membrane-bounded periplasmic space"/>
    <property type="evidence" value="ECO:0007669"/>
    <property type="project" value="TreeGrafter"/>
</dbReference>
<evidence type="ECO:0000259" key="29">
    <source>
        <dbReference type="Pfam" id="PF00905"/>
    </source>
</evidence>
<keyword evidence="17" id="KW-0573">Peptidoglycan synthesis</keyword>
<dbReference type="SUPFAM" id="SSF53955">
    <property type="entry name" value="Lysozyme-like"/>
    <property type="match status" value="1"/>
</dbReference>
<keyword evidence="21" id="KW-0511">Multifunctional enzyme</keyword>
<evidence type="ECO:0000256" key="26">
    <source>
        <dbReference type="ARBA" id="ARBA00060592"/>
    </source>
</evidence>
<feature type="region of interest" description="Disordered" evidence="27">
    <location>
        <begin position="783"/>
        <end position="835"/>
    </location>
</feature>
<dbReference type="GO" id="GO:0008955">
    <property type="term" value="F:peptidoglycan glycosyltransferase activity"/>
    <property type="evidence" value="ECO:0007669"/>
    <property type="project" value="UniProtKB-EC"/>
</dbReference>